<dbReference type="AlphaFoldDB" id="A0A183IPP0"/>
<reference evidence="3" key="1">
    <citation type="submission" date="2016-06" db="UniProtKB">
        <authorList>
            <consortium name="WormBaseParasite"/>
        </authorList>
    </citation>
    <scope>IDENTIFICATION</scope>
</reference>
<dbReference type="WBParaSite" id="SBAD_0000580901-mRNA-1">
    <property type="protein sequence ID" value="SBAD_0000580901-mRNA-1"/>
    <property type="gene ID" value="SBAD_0000580901"/>
</dbReference>
<evidence type="ECO:0000313" key="3">
    <source>
        <dbReference type="WBParaSite" id="SBAD_0000580901-mRNA-1"/>
    </source>
</evidence>
<dbReference type="EMBL" id="UZAM01009097">
    <property type="protein sequence ID" value="VDP07673.1"/>
    <property type="molecule type" value="Genomic_DNA"/>
</dbReference>
<reference evidence="1 2" key="2">
    <citation type="submission" date="2018-11" db="EMBL/GenBank/DDBJ databases">
        <authorList>
            <consortium name="Pathogen Informatics"/>
        </authorList>
    </citation>
    <scope>NUCLEOTIDE SEQUENCE [LARGE SCALE GENOMIC DNA]</scope>
</reference>
<proteinExistence type="predicted"/>
<accession>A0A183IPP0</accession>
<name>A0A183IPP0_9BILA</name>
<organism evidence="3">
    <name type="scientific">Soboliphyme baturini</name>
    <dbReference type="NCBI Taxonomy" id="241478"/>
    <lineage>
        <taxon>Eukaryota</taxon>
        <taxon>Metazoa</taxon>
        <taxon>Ecdysozoa</taxon>
        <taxon>Nematoda</taxon>
        <taxon>Enoplea</taxon>
        <taxon>Dorylaimia</taxon>
        <taxon>Dioctophymatida</taxon>
        <taxon>Dioctophymatoidea</taxon>
        <taxon>Soboliphymatidae</taxon>
        <taxon>Soboliphyme</taxon>
    </lineage>
</organism>
<gene>
    <name evidence="1" type="ORF">SBAD_LOCUS5587</name>
</gene>
<dbReference type="Proteomes" id="UP000270296">
    <property type="component" value="Unassembled WGS sequence"/>
</dbReference>
<keyword evidence="2" id="KW-1185">Reference proteome</keyword>
<evidence type="ECO:0000313" key="2">
    <source>
        <dbReference type="Proteomes" id="UP000270296"/>
    </source>
</evidence>
<sequence length="75" mass="8158">MNADTNHYRCRSVRCLNATSPIRSFDNSLANGSRASISSVPVLVPIRSDGRLAHALLSTALAGKYDTKHDQCRCP</sequence>
<evidence type="ECO:0000313" key="1">
    <source>
        <dbReference type="EMBL" id="VDP07673.1"/>
    </source>
</evidence>
<protein>
    <submittedName>
        <fullName evidence="3">Amidase domain-containing protein</fullName>
    </submittedName>
</protein>